<gene>
    <name evidence="8" type="ORF">EG244_03195</name>
</gene>
<evidence type="ECO:0000256" key="3">
    <source>
        <dbReference type="ARBA" id="ARBA00036882"/>
    </source>
</evidence>
<dbReference type="Pfam" id="PF01479">
    <property type="entry name" value="S4"/>
    <property type="match status" value="1"/>
</dbReference>
<name>A0A3P3DUY3_9RHOB</name>
<comment type="function">
    <text evidence="6">Responsible for synthesis of pseudouridine from uracil.</text>
</comment>
<dbReference type="GO" id="GO:0003723">
    <property type="term" value="F:RNA binding"/>
    <property type="evidence" value="ECO:0007669"/>
    <property type="project" value="UniProtKB-KW"/>
</dbReference>
<keyword evidence="5" id="KW-0694">RNA-binding</keyword>
<dbReference type="SUPFAM" id="SSF55120">
    <property type="entry name" value="Pseudouridine synthase"/>
    <property type="match status" value="1"/>
</dbReference>
<comment type="catalytic activity">
    <reaction evidence="3">
        <text>uridine(1911/1915/1917) in 23S rRNA = pseudouridine(1911/1915/1917) in 23S rRNA</text>
        <dbReference type="Rhea" id="RHEA:42524"/>
        <dbReference type="Rhea" id="RHEA-COMP:10097"/>
        <dbReference type="Rhea" id="RHEA-COMP:10098"/>
        <dbReference type="ChEBI" id="CHEBI:65314"/>
        <dbReference type="ChEBI" id="CHEBI:65315"/>
        <dbReference type="EC" id="5.4.99.23"/>
    </reaction>
</comment>
<dbReference type="GO" id="GO:0160140">
    <property type="term" value="F:23S rRNA pseudouridine(1911/1915/1917) synthase activity"/>
    <property type="evidence" value="ECO:0007669"/>
    <property type="project" value="UniProtKB-EC"/>
</dbReference>
<dbReference type="SMART" id="SM00363">
    <property type="entry name" value="S4"/>
    <property type="match status" value="1"/>
</dbReference>
<dbReference type="SUPFAM" id="SSF55174">
    <property type="entry name" value="Alpha-L RNA-binding motif"/>
    <property type="match status" value="1"/>
</dbReference>
<dbReference type="InterPro" id="IPR050188">
    <property type="entry name" value="RluA_PseudoU_synthase"/>
</dbReference>
<dbReference type="Gene3D" id="3.30.2350.10">
    <property type="entry name" value="Pseudouridine synthase"/>
    <property type="match status" value="1"/>
</dbReference>
<dbReference type="PROSITE" id="PS50889">
    <property type="entry name" value="S4"/>
    <property type="match status" value="1"/>
</dbReference>
<dbReference type="InterPro" id="IPR006224">
    <property type="entry name" value="PsdUridine_synth_RluA-like_CS"/>
</dbReference>
<comment type="caution">
    <text evidence="8">The sequence shown here is derived from an EMBL/GenBank/DDBJ whole genome shotgun (WGS) entry which is preliminary data.</text>
</comment>
<evidence type="ECO:0000256" key="2">
    <source>
        <dbReference type="ARBA" id="ARBA00023235"/>
    </source>
</evidence>
<proteinExistence type="inferred from homology"/>
<dbReference type="InterPro" id="IPR002942">
    <property type="entry name" value="S4_RNA-bd"/>
</dbReference>
<feature type="active site" evidence="4">
    <location>
        <position position="146"/>
    </location>
</feature>
<dbReference type="Pfam" id="PF00849">
    <property type="entry name" value="PseudoU_synth_2"/>
    <property type="match status" value="1"/>
</dbReference>
<dbReference type="RefSeq" id="WP_124963566.1">
    <property type="nucleotide sequence ID" value="NZ_RRAZ01000003.1"/>
</dbReference>
<dbReference type="InterPro" id="IPR006225">
    <property type="entry name" value="PsdUridine_synth_RluC/D"/>
</dbReference>
<sequence>MSGVQILTVSEDDGEMRLDRWLKKKFPQLNQVAVEKMCRKGELRIDGGRAKPADRIVPGQKVRVPPLPTEAPPLKIRGMEEMITEADAEMIQSCVMFRDQHLIVINKPAGLPSQGGSGLDHRTVDGLTPALMFGYKERPKLVHRLDKDTSGLLVLARTDRVARALSEAFRERTTRKIYWAAVAGVPHPKFGTIRYALEKSSGHGRSGEGEKMICIHPAKIKDHPEAKRSTTDYAVMDLLGTRVSWAALVPITGRTHQLRAHMAELGHPIIGDGKYGGSAQENMGDGWGAQLGGEISRKLHLHARLLAFQHPITKQHLTFRAPLPSHMEKTWKTLGWDINSVPDDPFEWAEEMAERQKRERQRDR</sequence>
<comment type="catalytic activity">
    <reaction evidence="6">
        <text>a uridine in RNA = a pseudouridine in RNA</text>
        <dbReference type="Rhea" id="RHEA:48348"/>
        <dbReference type="Rhea" id="RHEA-COMP:12068"/>
        <dbReference type="Rhea" id="RHEA-COMP:12069"/>
        <dbReference type="ChEBI" id="CHEBI:65314"/>
        <dbReference type="ChEBI" id="CHEBI:65315"/>
    </reaction>
</comment>
<comment type="similarity">
    <text evidence="1 6">Belongs to the pseudouridine synthase RluA family.</text>
</comment>
<accession>A0A3P3DUY3</accession>
<evidence type="ECO:0000313" key="9">
    <source>
        <dbReference type="Proteomes" id="UP000282125"/>
    </source>
</evidence>
<reference evidence="8 9" key="1">
    <citation type="submission" date="2018-11" db="EMBL/GenBank/DDBJ databases">
        <title>Gemmobacter sp. nov., YIM 102744-1 draft genome.</title>
        <authorList>
            <person name="Li G."/>
            <person name="Jiang Y."/>
        </authorList>
    </citation>
    <scope>NUCLEOTIDE SEQUENCE [LARGE SCALE GENOMIC DNA]</scope>
    <source>
        <strain evidence="8 9">YIM 102744-1</strain>
    </source>
</reference>
<dbReference type="GO" id="GO:0000455">
    <property type="term" value="P:enzyme-directed rRNA pseudouridine synthesis"/>
    <property type="evidence" value="ECO:0007669"/>
    <property type="project" value="TreeGrafter"/>
</dbReference>
<dbReference type="InterPro" id="IPR020103">
    <property type="entry name" value="PsdUridine_synth_cat_dom_sf"/>
</dbReference>
<protein>
    <recommendedName>
        <fullName evidence="6">Pseudouridine synthase</fullName>
        <ecNumber evidence="6">5.4.99.-</ecNumber>
    </recommendedName>
</protein>
<dbReference type="EC" id="5.4.99.-" evidence="6"/>
<dbReference type="PANTHER" id="PTHR21600">
    <property type="entry name" value="MITOCHONDRIAL RNA PSEUDOURIDINE SYNTHASE"/>
    <property type="match status" value="1"/>
</dbReference>
<keyword evidence="9" id="KW-1185">Reference proteome</keyword>
<dbReference type="PROSITE" id="PS01129">
    <property type="entry name" value="PSI_RLU"/>
    <property type="match status" value="1"/>
</dbReference>
<organism evidence="8 9">
    <name type="scientific">Falsigemmobacter faecalis</name>
    <dbReference type="NCBI Taxonomy" id="2488730"/>
    <lineage>
        <taxon>Bacteria</taxon>
        <taxon>Pseudomonadati</taxon>
        <taxon>Pseudomonadota</taxon>
        <taxon>Alphaproteobacteria</taxon>
        <taxon>Rhodobacterales</taxon>
        <taxon>Paracoccaceae</taxon>
        <taxon>Falsigemmobacter</taxon>
    </lineage>
</organism>
<dbReference type="OrthoDB" id="9807829at2"/>
<evidence type="ECO:0000256" key="1">
    <source>
        <dbReference type="ARBA" id="ARBA00010876"/>
    </source>
</evidence>
<dbReference type="NCBIfam" id="TIGR00005">
    <property type="entry name" value="rluA_subfam"/>
    <property type="match status" value="1"/>
</dbReference>
<evidence type="ECO:0000256" key="6">
    <source>
        <dbReference type="RuleBase" id="RU362028"/>
    </source>
</evidence>
<dbReference type="Proteomes" id="UP000282125">
    <property type="component" value="Unassembled WGS sequence"/>
</dbReference>
<dbReference type="AlphaFoldDB" id="A0A3P3DUY3"/>
<dbReference type="CDD" id="cd00165">
    <property type="entry name" value="S4"/>
    <property type="match status" value="1"/>
</dbReference>
<dbReference type="EMBL" id="RRAZ01000003">
    <property type="protein sequence ID" value="RRH78040.1"/>
    <property type="molecule type" value="Genomic_DNA"/>
</dbReference>
<evidence type="ECO:0000313" key="8">
    <source>
        <dbReference type="EMBL" id="RRH78040.1"/>
    </source>
</evidence>
<dbReference type="CDD" id="cd02869">
    <property type="entry name" value="PseudoU_synth_RluA_like"/>
    <property type="match status" value="1"/>
</dbReference>
<keyword evidence="2 6" id="KW-0413">Isomerase</keyword>
<evidence type="ECO:0000256" key="5">
    <source>
        <dbReference type="PROSITE-ProRule" id="PRU00182"/>
    </source>
</evidence>
<dbReference type="InterPro" id="IPR036986">
    <property type="entry name" value="S4_RNA-bd_sf"/>
</dbReference>
<feature type="domain" description="RNA-binding S4" evidence="7">
    <location>
        <begin position="16"/>
        <end position="75"/>
    </location>
</feature>
<evidence type="ECO:0000256" key="4">
    <source>
        <dbReference type="PIRSR" id="PIRSR606225-1"/>
    </source>
</evidence>
<evidence type="ECO:0000259" key="7">
    <source>
        <dbReference type="SMART" id="SM00363"/>
    </source>
</evidence>
<dbReference type="PANTHER" id="PTHR21600:SF44">
    <property type="entry name" value="RIBOSOMAL LARGE SUBUNIT PSEUDOURIDINE SYNTHASE D"/>
    <property type="match status" value="1"/>
</dbReference>
<dbReference type="InterPro" id="IPR006145">
    <property type="entry name" value="PsdUridine_synth_RsuA/RluA"/>
</dbReference>
<dbReference type="Gene3D" id="3.10.290.10">
    <property type="entry name" value="RNA-binding S4 domain"/>
    <property type="match status" value="1"/>
</dbReference>